<dbReference type="EMBL" id="BLZA01000009">
    <property type="protein sequence ID" value="GHJ84823.1"/>
    <property type="molecule type" value="Genomic_DNA"/>
</dbReference>
<proteinExistence type="predicted"/>
<accession>A0A8H3TPK1</accession>
<keyword evidence="3" id="KW-1185">Reference proteome</keyword>
<dbReference type="Proteomes" id="UP000620104">
    <property type="component" value="Unassembled WGS sequence"/>
</dbReference>
<comment type="caution">
    <text evidence="2">The sequence shown here is derived from an EMBL/GenBank/DDBJ whole genome shotgun (WGS) entry which is preliminary data.</text>
</comment>
<evidence type="ECO:0000313" key="2">
    <source>
        <dbReference type="EMBL" id="GHJ84823.1"/>
    </source>
</evidence>
<protein>
    <submittedName>
        <fullName evidence="2">Uncharacterized protein</fullName>
    </submittedName>
</protein>
<dbReference type="AlphaFoldDB" id="A0A8H3TPK1"/>
<sequence length="187" mass="21112">MAVPWNHWSLPAGLPPIVTNEVSEENLKRQPETDSKLQGVVRNYVARASNEENRCAEPVELETIKTYAAHPSLLSTIIPTLLPPTRTRQYQSPRYPHPRAPRSSSATSRILPAHQSSVCTGYRARQYQHRVREEAGKRMGSPRWGNRLGKQRMDGEWFYLVSTVGTGKPWLHGVHDDGFSRAGTCLE</sequence>
<evidence type="ECO:0000256" key="1">
    <source>
        <dbReference type="SAM" id="MobiDB-lite"/>
    </source>
</evidence>
<gene>
    <name evidence="2" type="ORF">NliqN6_1225</name>
</gene>
<evidence type="ECO:0000313" key="3">
    <source>
        <dbReference type="Proteomes" id="UP000620104"/>
    </source>
</evidence>
<name>A0A8H3TPK1_9TREE</name>
<reference evidence="2" key="1">
    <citation type="submission" date="2020-07" db="EMBL/GenBank/DDBJ databases">
        <title>Draft Genome Sequence of a Deep-Sea Yeast, Naganishia (Cryptococcus) liquefaciens strain N6.</title>
        <authorList>
            <person name="Han Y.W."/>
            <person name="Kajitani R."/>
            <person name="Morimoto H."/>
            <person name="Parhat M."/>
            <person name="Tsubouchi H."/>
            <person name="Bakenova O."/>
            <person name="Ogata M."/>
            <person name="Argunhan B."/>
            <person name="Aoki R."/>
            <person name="Kajiwara S."/>
            <person name="Itoh T."/>
            <person name="Iwasaki H."/>
        </authorList>
    </citation>
    <scope>NUCLEOTIDE SEQUENCE</scope>
    <source>
        <strain evidence="2">N6</strain>
    </source>
</reference>
<organism evidence="2 3">
    <name type="scientific">Naganishia liquefaciens</name>
    <dbReference type="NCBI Taxonomy" id="104408"/>
    <lineage>
        <taxon>Eukaryota</taxon>
        <taxon>Fungi</taxon>
        <taxon>Dikarya</taxon>
        <taxon>Basidiomycota</taxon>
        <taxon>Agaricomycotina</taxon>
        <taxon>Tremellomycetes</taxon>
        <taxon>Filobasidiales</taxon>
        <taxon>Filobasidiaceae</taxon>
        <taxon>Naganishia</taxon>
    </lineage>
</organism>
<feature type="region of interest" description="Disordered" evidence="1">
    <location>
        <begin position="86"/>
        <end position="109"/>
    </location>
</feature>